<dbReference type="AlphaFoldDB" id="A0AAD5VAT4"/>
<sequence>MGAGQGLSLAVELMEMILEDAHVCDVLRCRQLSKTICELIDNSPSLQYRIELLLSGMEDTGFNDQTVSENREILREYLSRWTTLRPDVLVHTELPLGEDPVWTIKGDLFCQVLSSKIDITLLPSRIRDAPSQRWSSQRWSLPMVDSYAFEVDVSQDLVLFQYREGNGFCIKALSLSSGEKHPGSTCDAIVIETSHLEGIDELTTKLVVLKDEVLVGVYPMISTTCVSLSIVDWRTGATIWTLAQTEFTSFLFLDDAHILTSSINRRPYAPKISIINFRISHCPTISLLFPNFLRPVYEIQLTAGQTPPSTTVLRKRTTYPFQITTSDKIFTLAVFGNSRSLPHFVVPSWVLKREIVRIRQEMSSASEEEVVVPWNSWGPRGTAFFPDISRTLFADSSLSASGMIYITKEAGSIVLYDFNRFALRRDASLGETDVSIIGSSPHEVDSALFKEPITTRLLWRKFVTQLKVDADAQFGVVHDSFLMCHGMRRIFQGGRRRLEVISF</sequence>
<comment type="caution">
    <text evidence="1">The sequence shown here is derived from an EMBL/GenBank/DDBJ whole genome shotgun (WGS) entry which is preliminary data.</text>
</comment>
<evidence type="ECO:0000313" key="1">
    <source>
        <dbReference type="EMBL" id="KAJ3486901.1"/>
    </source>
</evidence>
<accession>A0AAD5VAT4</accession>
<evidence type="ECO:0000313" key="2">
    <source>
        <dbReference type="Proteomes" id="UP001212997"/>
    </source>
</evidence>
<gene>
    <name evidence="1" type="ORF">NLI96_g3905</name>
</gene>
<proteinExistence type="predicted"/>
<protein>
    <recommendedName>
        <fullName evidence="3">F-box domain-containing protein</fullName>
    </recommendedName>
</protein>
<dbReference type="EMBL" id="JANAWD010000107">
    <property type="protein sequence ID" value="KAJ3486901.1"/>
    <property type="molecule type" value="Genomic_DNA"/>
</dbReference>
<name>A0AAD5VAT4_9APHY</name>
<keyword evidence="2" id="KW-1185">Reference proteome</keyword>
<organism evidence="1 2">
    <name type="scientific">Meripilus lineatus</name>
    <dbReference type="NCBI Taxonomy" id="2056292"/>
    <lineage>
        <taxon>Eukaryota</taxon>
        <taxon>Fungi</taxon>
        <taxon>Dikarya</taxon>
        <taxon>Basidiomycota</taxon>
        <taxon>Agaricomycotina</taxon>
        <taxon>Agaricomycetes</taxon>
        <taxon>Polyporales</taxon>
        <taxon>Meripilaceae</taxon>
        <taxon>Meripilus</taxon>
    </lineage>
</organism>
<evidence type="ECO:0008006" key="3">
    <source>
        <dbReference type="Google" id="ProtNLM"/>
    </source>
</evidence>
<dbReference type="Proteomes" id="UP001212997">
    <property type="component" value="Unassembled WGS sequence"/>
</dbReference>
<reference evidence="1" key="1">
    <citation type="submission" date="2022-07" db="EMBL/GenBank/DDBJ databases">
        <title>Genome Sequence of Physisporinus lineatus.</title>
        <authorList>
            <person name="Buettner E."/>
        </authorList>
    </citation>
    <scope>NUCLEOTIDE SEQUENCE</scope>
    <source>
        <strain evidence="1">VT162</strain>
    </source>
</reference>